<dbReference type="AlphaFoldDB" id="A0A6P2D483"/>
<name>A0A6P2D483_9BACT</name>
<dbReference type="EMBL" id="LR593886">
    <property type="protein sequence ID" value="VTR94210.1"/>
    <property type="molecule type" value="Genomic_DNA"/>
</dbReference>
<evidence type="ECO:0000313" key="1">
    <source>
        <dbReference type="EMBL" id="VTR94210.1"/>
    </source>
</evidence>
<protein>
    <submittedName>
        <fullName evidence="1">Uncharacterized protein</fullName>
    </submittedName>
</protein>
<organism evidence="1 2">
    <name type="scientific">Gemmata massiliana</name>
    <dbReference type="NCBI Taxonomy" id="1210884"/>
    <lineage>
        <taxon>Bacteria</taxon>
        <taxon>Pseudomonadati</taxon>
        <taxon>Planctomycetota</taxon>
        <taxon>Planctomycetia</taxon>
        <taxon>Gemmatales</taxon>
        <taxon>Gemmataceae</taxon>
        <taxon>Gemmata</taxon>
    </lineage>
</organism>
<dbReference type="Proteomes" id="UP000464178">
    <property type="component" value="Chromosome"/>
</dbReference>
<sequence length="36" mass="3657">MLFLYANRSIHRVTASLTADAASATAVAAVVPIAIA</sequence>
<accession>A0A6P2D483</accession>
<keyword evidence="2" id="KW-1185">Reference proteome</keyword>
<evidence type="ECO:0000313" key="2">
    <source>
        <dbReference type="Proteomes" id="UP000464178"/>
    </source>
</evidence>
<gene>
    <name evidence="1" type="ORF">SOIL9_35040</name>
</gene>
<reference evidence="1 2" key="1">
    <citation type="submission" date="2019-05" db="EMBL/GenBank/DDBJ databases">
        <authorList>
            <consortium name="Science for Life Laboratories"/>
        </authorList>
    </citation>
    <scope>NUCLEOTIDE SEQUENCE [LARGE SCALE GENOMIC DNA]</scope>
    <source>
        <strain evidence="1">Soil9</strain>
    </source>
</reference>
<dbReference type="KEGG" id="gms:SOIL9_35040"/>
<proteinExistence type="predicted"/>